<feature type="transmembrane region" description="Helical" evidence="1">
    <location>
        <begin position="191"/>
        <end position="212"/>
    </location>
</feature>
<dbReference type="GO" id="GO:0016747">
    <property type="term" value="F:acyltransferase activity, transferring groups other than amino-acyl groups"/>
    <property type="evidence" value="ECO:0007669"/>
    <property type="project" value="InterPro"/>
</dbReference>
<feature type="transmembrane region" description="Helical" evidence="1">
    <location>
        <begin position="380"/>
        <end position="400"/>
    </location>
</feature>
<dbReference type="InterPro" id="IPR050879">
    <property type="entry name" value="Acyltransferase_3"/>
</dbReference>
<evidence type="ECO:0000313" key="3">
    <source>
        <dbReference type="EMBL" id="KAF2744518.1"/>
    </source>
</evidence>
<evidence type="ECO:0000256" key="1">
    <source>
        <dbReference type="SAM" id="Phobius"/>
    </source>
</evidence>
<dbReference type="Pfam" id="PF01757">
    <property type="entry name" value="Acyl_transf_3"/>
    <property type="match status" value="1"/>
</dbReference>
<dbReference type="Proteomes" id="UP000799440">
    <property type="component" value="Unassembled WGS sequence"/>
</dbReference>
<keyword evidence="1" id="KW-0472">Membrane</keyword>
<dbReference type="InterPro" id="IPR002656">
    <property type="entry name" value="Acyl_transf_3_dom"/>
</dbReference>
<organism evidence="3 4">
    <name type="scientific">Sporormia fimetaria CBS 119925</name>
    <dbReference type="NCBI Taxonomy" id="1340428"/>
    <lineage>
        <taxon>Eukaryota</taxon>
        <taxon>Fungi</taxon>
        <taxon>Dikarya</taxon>
        <taxon>Ascomycota</taxon>
        <taxon>Pezizomycotina</taxon>
        <taxon>Dothideomycetes</taxon>
        <taxon>Pleosporomycetidae</taxon>
        <taxon>Pleosporales</taxon>
        <taxon>Sporormiaceae</taxon>
        <taxon>Sporormia</taxon>
    </lineage>
</organism>
<evidence type="ECO:0000259" key="2">
    <source>
        <dbReference type="Pfam" id="PF01757"/>
    </source>
</evidence>
<feature type="transmembrane region" description="Helical" evidence="1">
    <location>
        <begin position="153"/>
        <end position="171"/>
    </location>
</feature>
<keyword evidence="1" id="KW-1133">Transmembrane helix</keyword>
<feature type="domain" description="Acyltransferase 3" evidence="2">
    <location>
        <begin position="51"/>
        <end position="406"/>
    </location>
</feature>
<name>A0A6A6V1V8_9PLEO</name>
<feature type="transmembrane region" description="Helical" evidence="1">
    <location>
        <begin position="99"/>
        <end position="122"/>
    </location>
</feature>
<feature type="transmembrane region" description="Helical" evidence="1">
    <location>
        <begin position="253"/>
        <end position="275"/>
    </location>
</feature>
<dbReference type="AlphaFoldDB" id="A0A6A6V1V8"/>
<dbReference type="OrthoDB" id="5819582at2759"/>
<sequence length="487" mass="55833">MPSKPSGLLDQNPLDDTSNTTWKPRLRWSIDTIRPHFLTLRSVRKPINPTAWLDGLRGFAAFMVYIHHHQLWAHDAKGNRVYENSFGFEGQHYFAALPFIRLFFAGGHFAVAVFFVISGYVLSLKTLTLLHKSQIATAIEGVGSALFRRWLRLYIPVIGVSLVFLILRYWSGIWVDFGDMDGSFWNELRDWYYTFKNYSFVFTGGLTFEFAARYHPHAWTIPYEMRGSIIVYTALSAFSKCTRKARLWCEVGLVFYFLYVVDGWYGAVFCAGMLLCDLDLLAQDSALPNFLHAMADYKEIIFFHLFIISLYLGGVPACEGPEYASLLPRSPGWKWLSVLKPQAVLDAKWFFLFWASVLLVASVQRLVWLKSFFETRFCQYLGRISFALYLMHGPVMLVLADRLYAAVGLERSVHKEHIEDWKNVLPISRAGPMGFELAFWAVQLVVLPVTLYTAEVVTKVFDEPSIRISSWLYARCKGPPAPVLPPK</sequence>
<accession>A0A6A6V1V8</accession>
<keyword evidence="1" id="KW-0812">Transmembrane</keyword>
<keyword evidence="4" id="KW-1185">Reference proteome</keyword>
<dbReference type="PANTHER" id="PTHR23028">
    <property type="entry name" value="ACETYLTRANSFERASE"/>
    <property type="match status" value="1"/>
</dbReference>
<proteinExistence type="predicted"/>
<protein>
    <submittedName>
        <fullName evidence="3">Acyltransferas-like protein</fullName>
    </submittedName>
</protein>
<dbReference type="PANTHER" id="PTHR23028:SF125">
    <property type="entry name" value="ACYLTRANSFERASE"/>
    <property type="match status" value="1"/>
</dbReference>
<evidence type="ECO:0000313" key="4">
    <source>
        <dbReference type="Proteomes" id="UP000799440"/>
    </source>
</evidence>
<gene>
    <name evidence="3" type="ORF">M011DRAFT_470365</name>
</gene>
<reference evidence="3" key="1">
    <citation type="journal article" date="2020" name="Stud. Mycol.">
        <title>101 Dothideomycetes genomes: a test case for predicting lifestyles and emergence of pathogens.</title>
        <authorList>
            <person name="Haridas S."/>
            <person name="Albert R."/>
            <person name="Binder M."/>
            <person name="Bloem J."/>
            <person name="Labutti K."/>
            <person name="Salamov A."/>
            <person name="Andreopoulos B."/>
            <person name="Baker S."/>
            <person name="Barry K."/>
            <person name="Bills G."/>
            <person name="Bluhm B."/>
            <person name="Cannon C."/>
            <person name="Castanera R."/>
            <person name="Culley D."/>
            <person name="Daum C."/>
            <person name="Ezra D."/>
            <person name="Gonzalez J."/>
            <person name="Henrissat B."/>
            <person name="Kuo A."/>
            <person name="Liang C."/>
            <person name="Lipzen A."/>
            <person name="Lutzoni F."/>
            <person name="Magnuson J."/>
            <person name="Mondo S."/>
            <person name="Nolan M."/>
            <person name="Ohm R."/>
            <person name="Pangilinan J."/>
            <person name="Park H.-J."/>
            <person name="Ramirez L."/>
            <person name="Alfaro M."/>
            <person name="Sun H."/>
            <person name="Tritt A."/>
            <person name="Yoshinaga Y."/>
            <person name="Zwiers L.-H."/>
            <person name="Turgeon B."/>
            <person name="Goodwin S."/>
            <person name="Spatafora J."/>
            <person name="Crous P."/>
            <person name="Grigoriev I."/>
        </authorList>
    </citation>
    <scope>NUCLEOTIDE SEQUENCE</scope>
    <source>
        <strain evidence="3">CBS 119925</strain>
    </source>
</reference>
<dbReference type="EMBL" id="MU006588">
    <property type="protein sequence ID" value="KAF2744518.1"/>
    <property type="molecule type" value="Genomic_DNA"/>
</dbReference>
<feature type="transmembrane region" description="Helical" evidence="1">
    <location>
        <begin position="349"/>
        <end position="368"/>
    </location>
</feature>